<gene>
    <name evidence="2" type="ORF">GGX14DRAFT_701276</name>
</gene>
<dbReference type="AlphaFoldDB" id="A0AAD6URS2"/>
<evidence type="ECO:0000256" key="1">
    <source>
        <dbReference type="SAM" id="MobiDB-lite"/>
    </source>
</evidence>
<comment type="caution">
    <text evidence="2">The sequence shown here is derived from an EMBL/GenBank/DDBJ whole genome shotgun (WGS) entry which is preliminary data.</text>
</comment>
<accession>A0AAD6URS2</accession>
<evidence type="ECO:0000313" key="3">
    <source>
        <dbReference type="Proteomes" id="UP001219525"/>
    </source>
</evidence>
<organism evidence="2 3">
    <name type="scientific">Mycena pura</name>
    <dbReference type="NCBI Taxonomy" id="153505"/>
    <lineage>
        <taxon>Eukaryota</taxon>
        <taxon>Fungi</taxon>
        <taxon>Dikarya</taxon>
        <taxon>Basidiomycota</taxon>
        <taxon>Agaricomycotina</taxon>
        <taxon>Agaricomycetes</taxon>
        <taxon>Agaricomycetidae</taxon>
        <taxon>Agaricales</taxon>
        <taxon>Marasmiineae</taxon>
        <taxon>Mycenaceae</taxon>
        <taxon>Mycena</taxon>
    </lineage>
</organism>
<name>A0AAD6URS2_9AGAR</name>
<feature type="compositionally biased region" description="Acidic residues" evidence="1">
    <location>
        <begin position="137"/>
        <end position="154"/>
    </location>
</feature>
<sequence length="217" mass="24109">MKSGRPTTWIPSESTVARGVERLWNKTRQRLRDRLEVLAHIATDFGMENRITAVTCDNATDNDAMVKTLSSSPLAARKTGSASSPTSSTSLPKWFLRLFDHKPQTEDEGNDGEGGDADLENLPDLEELMQEMRDLQPTDDGEDDSGDDIFDEDPPSLLPTHLAARKTRSAVSPNLPQSERNTEEVRQERISLIHRPYLTKDGHVPIGSCKGEATARR</sequence>
<keyword evidence="3" id="KW-1185">Reference proteome</keyword>
<feature type="region of interest" description="Disordered" evidence="1">
    <location>
        <begin position="136"/>
        <end position="186"/>
    </location>
</feature>
<evidence type="ECO:0000313" key="2">
    <source>
        <dbReference type="EMBL" id="KAJ7193088.1"/>
    </source>
</evidence>
<dbReference type="EMBL" id="JARJCW010000112">
    <property type="protein sequence ID" value="KAJ7193088.1"/>
    <property type="molecule type" value="Genomic_DNA"/>
</dbReference>
<reference evidence="2" key="1">
    <citation type="submission" date="2023-03" db="EMBL/GenBank/DDBJ databases">
        <title>Massive genome expansion in bonnet fungi (Mycena s.s.) driven by repeated elements and novel gene families across ecological guilds.</title>
        <authorList>
            <consortium name="Lawrence Berkeley National Laboratory"/>
            <person name="Harder C.B."/>
            <person name="Miyauchi S."/>
            <person name="Viragh M."/>
            <person name="Kuo A."/>
            <person name="Thoen E."/>
            <person name="Andreopoulos B."/>
            <person name="Lu D."/>
            <person name="Skrede I."/>
            <person name="Drula E."/>
            <person name="Henrissat B."/>
            <person name="Morin E."/>
            <person name="Kohler A."/>
            <person name="Barry K."/>
            <person name="LaButti K."/>
            <person name="Morin E."/>
            <person name="Salamov A."/>
            <person name="Lipzen A."/>
            <person name="Mereny Z."/>
            <person name="Hegedus B."/>
            <person name="Baldrian P."/>
            <person name="Stursova M."/>
            <person name="Weitz H."/>
            <person name="Taylor A."/>
            <person name="Grigoriev I.V."/>
            <person name="Nagy L.G."/>
            <person name="Martin F."/>
            <person name="Kauserud H."/>
        </authorList>
    </citation>
    <scope>NUCLEOTIDE SEQUENCE</scope>
    <source>
        <strain evidence="2">9144</strain>
    </source>
</reference>
<dbReference type="Proteomes" id="UP001219525">
    <property type="component" value="Unassembled WGS sequence"/>
</dbReference>
<protein>
    <submittedName>
        <fullName evidence="2">Uncharacterized protein</fullName>
    </submittedName>
</protein>
<proteinExistence type="predicted"/>
<feature type="compositionally biased region" description="Polar residues" evidence="1">
    <location>
        <begin position="169"/>
        <end position="179"/>
    </location>
</feature>